<dbReference type="PANTHER" id="PTHR46301:SF77">
    <property type="entry name" value="F-BOX ONLY PROTEIN 6"/>
    <property type="match status" value="1"/>
</dbReference>
<organism evidence="2">
    <name type="scientific">Selaginella moellendorffii</name>
    <name type="common">Spikemoss</name>
    <dbReference type="NCBI Taxonomy" id="88036"/>
    <lineage>
        <taxon>Eukaryota</taxon>
        <taxon>Viridiplantae</taxon>
        <taxon>Streptophyta</taxon>
        <taxon>Embryophyta</taxon>
        <taxon>Tracheophyta</taxon>
        <taxon>Lycopodiopsida</taxon>
        <taxon>Selaginellales</taxon>
        <taxon>Selaginellaceae</taxon>
        <taxon>Selaginella</taxon>
    </lineage>
</organism>
<evidence type="ECO:0000313" key="1">
    <source>
        <dbReference type="EMBL" id="EFJ24080.1"/>
    </source>
</evidence>
<evidence type="ECO:0000313" key="2">
    <source>
        <dbReference type="Proteomes" id="UP000001514"/>
    </source>
</evidence>
<keyword evidence="2" id="KW-1185">Reference proteome</keyword>
<proteinExistence type="predicted"/>
<protein>
    <submittedName>
        <fullName evidence="1">Uncharacterized protein</fullName>
    </submittedName>
</protein>
<accession>D8RUU0</accession>
<dbReference type="Proteomes" id="UP000001514">
    <property type="component" value="Unassembled WGS sequence"/>
</dbReference>
<sequence length="470" mass="52994">METSACSQQQLSCEEVLVRNQPPLSVELITELIRLHAEQSTTEFYNLELIVWLNVLAQETASTDRRRNLMRRLPKQQQQQLTQWNMLASNGWDLLINPSSARRMERAMWDRCDRCRRDPTLSIPAITAIIDPTFFPDFLSITALLQWTHPSGRISRAISSSSFSLRLDYLPNFPEELLDVWAASSTGLLLVETTRAQLIVTNPLTRRWARLPPLDSSDRYCASIASFQAFPDSSLRVVYASSMSFALNDLKLHRRPGRAGKWTLELATFPKLGFCSDESNVFFITRTSSAEEDYSLKSVTFLDRGSGVRILARWKSLPPGFSVSEKPTFFPTEMHPLPVICGRRILLPCLQKSICGGDGGMLTPALLRLDERLEQWQPFAAVPLDVIPREIVRRMAWEECIRAVACEDDEVVLGLLDVGFQCVYRISSQTWSPLPLPDSKQRSIGTVPFKFSLLGGVPGDSAEAAEVRLV</sequence>
<gene>
    <name evidence="1" type="ORF">SELMODRAFT_414843</name>
</gene>
<dbReference type="Gramene" id="EFJ24080">
    <property type="protein sequence ID" value="EFJ24080"/>
    <property type="gene ID" value="SELMODRAFT_414843"/>
</dbReference>
<dbReference type="InParanoid" id="D8RUU0"/>
<dbReference type="KEGG" id="smo:SELMODRAFT_414843"/>
<reference evidence="1 2" key="1">
    <citation type="journal article" date="2011" name="Science">
        <title>The Selaginella genome identifies genetic changes associated with the evolution of vascular plants.</title>
        <authorList>
            <person name="Banks J.A."/>
            <person name="Nishiyama T."/>
            <person name="Hasebe M."/>
            <person name="Bowman J.L."/>
            <person name="Gribskov M."/>
            <person name="dePamphilis C."/>
            <person name="Albert V.A."/>
            <person name="Aono N."/>
            <person name="Aoyama T."/>
            <person name="Ambrose B.A."/>
            <person name="Ashton N.W."/>
            <person name="Axtell M.J."/>
            <person name="Barker E."/>
            <person name="Barker M.S."/>
            <person name="Bennetzen J.L."/>
            <person name="Bonawitz N.D."/>
            <person name="Chapple C."/>
            <person name="Cheng C."/>
            <person name="Correa L.G."/>
            <person name="Dacre M."/>
            <person name="DeBarry J."/>
            <person name="Dreyer I."/>
            <person name="Elias M."/>
            <person name="Engstrom E.M."/>
            <person name="Estelle M."/>
            <person name="Feng L."/>
            <person name="Finet C."/>
            <person name="Floyd S.K."/>
            <person name="Frommer W.B."/>
            <person name="Fujita T."/>
            <person name="Gramzow L."/>
            <person name="Gutensohn M."/>
            <person name="Harholt J."/>
            <person name="Hattori M."/>
            <person name="Heyl A."/>
            <person name="Hirai T."/>
            <person name="Hiwatashi Y."/>
            <person name="Ishikawa M."/>
            <person name="Iwata M."/>
            <person name="Karol K.G."/>
            <person name="Koehler B."/>
            <person name="Kolukisaoglu U."/>
            <person name="Kubo M."/>
            <person name="Kurata T."/>
            <person name="Lalonde S."/>
            <person name="Li K."/>
            <person name="Li Y."/>
            <person name="Litt A."/>
            <person name="Lyons E."/>
            <person name="Manning G."/>
            <person name="Maruyama T."/>
            <person name="Michael T.P."/>
            <person name="Mikami K."/>
            <person name="Miyazaki S."/>
            <person name="Morinaga S."/>
            <person name="Murata T."/>
            <person name="Mueller-Roeber B."/>
            <person name="Nelson D.R."/>
            <person name="Obara M."/>
            <person name="Oguri Y."/>
            <person name="Olmstead R.G."/>
            <person name="Onodera N."/>
            <person name="Petersen B.L."/>
            <person name="Pils B."/>
            <person name="Prigge M."/>
            <person name="Rensing S.A."/>
            <person name="Riano-Pachon D.M."/>
            <person name="Roberts A.W."/>
            <person name="Sato Y."/>
            <person name="Scheller H.V."/>
            <person name="Schulz B."/>
            <person name="Schulz C."/>
            <person name="Shakirov E.V."/>
            <person name="Shibagaki N."/>
            <person name="Shinohara N."/>
            <person name="Shippen D.E."/>
            <person name="Soerensen I."/>
            <person name="Sotooka R."/>
            <person name="Sugimoto N."/>
            <person name="Sugita M."/>
            <person name="Sumikawa N."/>
            <person name="Tanurdzic M."/>
            <person name="Theissen G."/>
            <person name="Ulvskov P."/>
            <person name="Wakazuki S."/>
            <person name="Weng J.K."/>
            <person name="Willats W.W."/>
            <person name="Wipf D."/>
            <person name="Wolf P.G."/>
            <person name="Yang L."/>
            <person name="Zimmer A.D."/>
            <person name="Zhu Q."/>
            <person name="Mitros T."/>
            <person name="Hellsten U."/>
            <person name="Loque D."/>
            <person name="Otillar R."/>
            <person name="Salamov A."/>
            <person name="Schmutz J."/>
            <person name="Shapiro H."/>
            <person name="Lindquist E."/>
            <person name="Lucas S."/>
            <person name="Rokhsar D."/>
            <person name="Grigoriev I.V."/>
        </authorList>
    </citation>
    <scope>NUCLEOTIDE SEQUENCE [LARGE SCALE GENOMIC DNA]</scope>
</reference>
<dbReference type="GO" id="GO:0031146">
    <property type="term" value="P:SCF-dependent proteasomal ubiquitin-dependent protein catabolic process"/>
    <property type="evidence" value="ECO:0000318"/>
    <property type="project" value="GO_Central"/>
</dbReference>
<dbReference type="AlphaFoldDB" id="D8RUU0"/>
<dbReference type="PANTHER" id="PTHR46301">
    <property type="entry name" value="F-BOX/KELCH-REPEAT PROTEIN"/>
    <property type="match status" value="1"/>
</dbReference>
<dbReference type="GO" id="GO:0004842">
    <property type="term" value="F:ubiquitin-protein transferase activity"/>
    <property type="evidence" value="ECO:0000318"/>
    <property type="project" value="GO_Central"/>
</dbReference>
<dbReference type="HOGENOM" id="CLU_581913_0_0_1"/>
<name>D8RUU0_SELML</name>
<dbReference type="EMBL" id="GL377590">
    <property type="protein sequence ID" value="EFJ24080.1"/>
    <property type="molecule type" value="Genomic_DNA"/>
</dbReference>